<organism evidence="1 2">
    <name type="scientific">Thermococcus camini</name>
    <dbReference type="NCBI Taxonomy" id="2016373"/>
    <lineage>
        <taxon>Archaea</taxon>
        <taxon>Methanobacteriati</taxon>
        <taxon>Methanobacteriota</taxon>
        <taxon>Thermococci</taxon>
        <taxon>Thermococcales</taxon>
        <taxon>Thermococcaceae</taxon>
        <taxon>Thermococcus</taxon>
    </lineage>
</organism>
<dbReference type="AlphaFoldDB" id="A0A7G2D833"/>
<evidence type="ECO:0008006" key="3">
    <source>
        <dbReference type="Google" id="ProtNLM"/>
    </source>
</evidence>
<accession>A0A7G2D833</accession>
<sequence>MELVSVQCESSSIEDCINNILLKSRELLYPLPGSIVSSKINLTFGAFMNLTVTMLLDTRNDMKKGILADYAHGKNKEDAISKTMDKINRLLPKNARIVDFEVGTYTTPVTRRTYAVVVVVYNAPLEEKPLNEFTIKERRELLARILETFNYNPRVLNISEIARMFSVSRDSIYYDIEQILKEKKKGRVSR</sequence>
<evidence type="ECO:0000313" key="2">
    <source>
        <dbReference type="Proteomes" id="UP000516304"/>
    </source>
</evidence>
<dbReference type="Proteomes" id="UP000516304">
    <property type="component" value="Chromosome TIRI35C"/>
</dbReference>
<name>A0A7G2D833_9EURY</name>
<dbReference type="KEGG" id="tcq:TIRI35C_0892"/>
<reference evidence="1 2" key="1">
    <citation type="submission" date="2020-09" db="EMBL/GenBank/DDBJ databases">
        <authorList>
            <person name="Courtine D."/>
        </authorList>
    </citation>
    <scope>NUCLEOTIDE SEQUENCE [LARGE SCALE GENOMIC DNA]</scope>
    <source>
        <strain evidence="1 2">IRI35c</strain>
    </source>
</reference>
<gene>
    <name evidence="1" type="ORF">TIRI35C_0892</name>
</gene>
<dbReference type="Gene3D" id="1.10.10.10">
    <property type="entry name" value="Winged helix-like DNA-binding domain superfamily/Winged helix DNA-binding domain"/>
    <property type="match status" value="1"/>
</dbReference>
<proteinExistence type="predicted"/>
<protein>
    <recommendedName>
        <fullName evidence="3">Helix-turn-helix type 11 domain-containing protein</fullName>
    </recommendedName>
</protein>
<evidence type="ECO:0000313" key="1">
    <source>
        <dbReference type="EMBL" id="CAD5244046.1"/>
    </source>
</evidence>
<dbReference type="InterPro" id="IPR036388">
    <property type="entry name" value="WH-like_DNA-bd_sf"/>
</dbReference>
<keyword evidence="2" id="KW-1185">Reference proteome</keyword>
<dbReference type="EMBL" id="LR881183">
    <property type="protein sequence ID" value="CAD5244046.1"/>
    <property type="molecule type" value="Genomic_DNA"/>
</dbReference>